<dbReference type="EMBL" id="JABSWW010000001">
    <property type="protein sequence ID" value="NRT88965.1"/>
    <property type="molecule type" value="Genomic_DNA"/>
</dbReference>
<organism evidence="1 2">
    <name type="scientific">Clostridium beijerinckii</name>
    <name type="common">Clostridium MP</name>
    <dbReference type="NCBI Taxonomy" id="1520"/>
    <lineage>
        <taxon>Bacteria</taxon>
        <taxon>Bacillati</taxon>
        <taxon>Bacillota</taxon>
        <taxon>Clostridia</taxon>
        <taxon>Eubacteriales</taxon>
        <taxon>Clostridiaceae</taxon>
        <taxon>Clostridium</taxon>
    </lineage>
</organism>
<gene>
    <name evidence="1" type="ORF">B0H41_002644</name>
</gene>
<comment type="caution">
    <text evidence="1">The sequence shown here is derived from an EMBL/GenBank/DDBJ whole genome shotgun (WGS) entry which is preliminary data.</text>
</comment>
<dbReference type="RefSeq" id="WP_173711071.1">
    <property type="nucleotide sequence ID" value="NZ_JABSWW010000001.1"/>
</dbReference>
<evidence type="ECO:0000313" key="1">
    <source>
        <dbReference type="EMBL" id="NRT88965.1"/>
    </source>
</evidence>
<accession>A0AAX0B0W7</accession>
<reference evidence="1" key="1">
    <citation type="submission" date="2020-05" db="EMBL/GenBank/DDBJ databases">
        <authorList>
            <person name="Brown S."/>
            <person name="Huntemann M."/>
            <person name="Clum A."/>
            <person name="Spunde A."/>
            <person name="Palaniappan K."/>
            <person name="Ritter S."/>
            <person name="Mikhailova N."/>
            <person name="Chen I.-M."/>
            <person name="Stamatis D."/>
            <person name="Reddy T."/>
            <person name="O'Malley R."/>
            <person name="Daum C."/>
            <person name="Shapiro N."/>
            <person name="Ivanova N."/>
            <person name="Kyrpides N."/>
            <person name="Woyke T."/>
        </authorList>
    </citation>
    <scope>NUCLEOTIDE SEQUENCE</scope>
    <source>
        <strain evidence="1">DJ080</strain>
    </source>
</reference>
<protein>
    <submittedName>
        <fullName evidence="1">Uncharacterized protein</fullName>
    </submittedName>
</protein>
<evidence type="ECO:0000313" key="2">
    <source>
        <dbReference type="Proteomes" id="UP001193748"/>
    </source>
</evidence>
<name>A0AAX0B0W7_CLOBE</name>
<dbReference type="AlphaFoldDB" id="A0AAX0B0W7"/>
<dbReference type="Proteomes" id="UP001193748">
    <property type="component" value="Unassembled WGS sequence"/>
</dbReference>
<proteinExistence type="predicted"/>
<reference evidence="1" key="2">
    <citation type="journal article" date="2022" name="Nat. Biotechnol.">
        <title>Carbon-negative production of acetone and isopropanol by gas fermentation at industrial pilot scale.</title>
        <authorList>
            <person name="Liew F.E."/>
            <person name="Nogle R."/>
            <person name="Abdalla T."/>
            <person name="Rasor B.J."/>
            <person name="Canter C."/>
            <person name="Jensen R.O."/>
            <person name="Wang L."/>
            <person name="Strutz J."/>
            <person name="Chirania P."/>
            <person name="De Tissera S."/>
            <person name="Mueller A.P."/>
            <person name="Ruan Z."/>
            <person name="Gao A."/>
            <person name="Tran L."/>
            <person name="Engle N.L."/>
            <person name="Bromley J.C."/>
            <person name="Daniell J."/>
            <person name="Conrado R."/>
            <person name="Tschaplinski T.J."/>
            <person name="Giannone R.J."/>
            <person name="Hettich R.L."/>
            <person name="Karim A.S."/>
            <person name="Simpson S.D."/>
            <person name="Brown S.D."/>
            <person name="Leang C."/>
            <person name="Jewett M.C."/>
            <person name="Kopke M."/>
        </authorList>
    </citation>
    <scope>NUCLEOTIDE SEQUENCE</scope>
    <source>
        <strain evidence="1">DJ080</strain>
    </source>
</reference>
<sequence>MDTALENILKHQALRNPELLKDIANDLREEARRLDAKAENLSIESNYSCTVVDHFCTTLGII</sequence>